<name>A0ABX5R5T8_9GAMM</name>
<reference evidence="2" key="1">
    <citation type="submission" date="2018-09" db="EMBL/GenBank/DDBJ databases">
        <title>Yersinia hibernicus sp. nov.</title>
        <authorList>
            <person name="Nguyen S.V."/>
            <person name="Mundanda D.M."/>
            <person name="Anes J."/>
            <person name="Fanning S."/>
        </authorList>
    </citation>
    <scope>NUCLEOTIDE SEQUENCE [LARGE SCALE GENOMIC DNA]</scope>
    <source>
        <strain evidence="2">CFS1934</strain>
    </source>
</reference>
<evidence type="ECO:0000313" key="1">
    <source>
        <dbReference type="EMBL" id="QAX80676.1"/>
    </source>
</evidence>
<dbReference type="EMBL" id="CP032487">
    <property type="protein sequence ID" value="QAX80676.1"/>
    <property type="molecule type" value="Genomic_DNA"/>
</dbReference>
<organism evidence="1 2">
    <name type="scientific">Yersinia hibernica</name>
    <dbReference type="NCBI Taxonomy" id="2339259"/>
    <lineage>
        <taxon>Bacteria</taxon>
        <taxon>Pseudomonadati</taxon>
        <taxon>Pseudomonadota</taxon>
        <taxon>Gammaproteobacteria</taxon>
        <taxon>Enterobacterales</taxon>
        <taxon>Yersiniaceae</taxon>
        <taxon>Yersinia</taxon>
    </lineage>
</organism>
<sequence>MSSWFHPAAFEWNRFYHINLLLNIPLLIDSVIKTLVSILGLSEFKVKLFSSFKALANKDKYALLTQSNGILPCTIVRILQNYFCYGKINKLIFYRDENVF</sequence>
<keyword evidence="2" id="KW-1185">Reference proteome</keyword>
<dbReference type="Proteomes" id="UP000288804">
    <property type="component" value="Chromosome"/>
</dbReference>
<accession>A0ABX5R5T8</accession>
<proteinExistence type="predicted"/>
<evidence type="ECO:0000313" key="2">
    <source>
        <dbReference type="Proteomes" id="UP000288804"/>
    </source>
</evidence>
<gene>
    <name evidence="1" type="ORF">D5F51_20390</name>
</gene>
<protein>
    <submittedName>
        <fullName evidence="1">Uncharacterized protein</fullName>
    </submittedName>
</protein>